<evidence type="ECO:0000313" key="1">
    <source>
        <dbReference type="EnsemblMetazoa" id="PPA46222.1"/>
    </source>
</evidence>
<accession>A0A2A6CUJ8</accession>
<organism evidence="1 2">
    <name type="scientific">Pristionchus pacificus</name>
    <name type="common">Parasitic nematode worm</name>
    <dbReference type="NCBI Taxonomy" id="54126"/>
    <lineage>
        <taxon>Eukaryota</taxon>
        <taxon>Metazoa</taxon>
        <taxon>Ecdysozoa</taxon>
        <taxon>Nematoda</taxon>
        <taxon>Chromadorea</taxon>
        <taxon>Rhabditida</taxon>
        <taxon>Rhabditina</taxon>
        <taxon>Diplogasteromorpha</taxon>
        <taxon>Diplogasteroidea</taxon>
        <taxon>Neodiplogasteridae</taxon>
        <taxon>Pristionchus</taxon>
    </lineage>
</organism>
<sequence>MFYVACINSITTIIRIWIVLLTKRIIFSQAVEAEIQIMVNEDEEIQNTDNDDVISTQSLHL</sequence>
<name>A0A2A6CUJ8_PRIPA</name>
<evidence type="ECO:0000313" key="2">
    <source>
        <dbReference type="Proteomes" id="UP000005239"/>
    </source>
</evidence>
<protein>
    <submittedName>
        <fullName evidence="1">Uncharacterized protein</fullName>
    </submittedName>
</protein>
<reference evidence="2" key="1">
    <citation type="journal article" date="2008" name="Nat. Genet.">
        <title>The Pristionchus pacificus genome provides a unique perspective on nematode lifestyle and parasitism.</title>
        <authorList>
            <person name="Dieterich C."/>
            <person name="Clifton S.W."/>
            <person name="Schuster L.N."/>
            <person name="Chinwalla A."/>
            <person name="Delehaunty K."/>
            <person name="Dinkelacker I."/>
            <person name="Fulton L."/>
            <person name="Fulton R."/>
            <person name="Godfrey J."/>
            <person name="Minx P."/>
            <person name="Mitreva M."/>
            <person name="Roeseler W."/>
            <person name="Tian H."/>
            <person name="Witte H."/>
            <person name="Yang S.P."/>
            <person name="Wilson R.K."/>
            <person name="Sommer R.J."/>
        </authorList>
    </citation>
    <scope>NUCLEOTIDE SEQUENCE [LARGE SCALE GENOMIC DNA]</scope>
    <source>
        <strain evidence="2">PS312</strain>
    </source>
</reference>
<keyword evidence="2" id="KW-1185">Reference proteome</keyword>
<dbReference type="Proteomes" id="UP000005239">
    <property type="component" value="Unassembled WGS sequence"/>
</dbReference>
<proteinExistence type="predicted"/>
<reference evidence="1" key="2">
    <citation type="submission" date="2022-06" db="UniProtKB">
        <authorList>
            <consortium name="EnsemblMetazoa"/>
        </authorList>
    </citation>
    <scope>IDENTIFICATION</scope>
    <source>
        <strain evidence="1">PS312</strain>
    </source>
</reference>
<accession>A0A8R1V5C6</accession>
<dbReference type="EnsemblMetazoa" id="PPA46222.1">
    <property type="protein sequence ID" value="PPA46222.1"/>
    <property type="gene ID" value="WBGene00284591"/>
</dbReference>
<gene>
    <name evidence="1" type="primary">WBGene00284591</name>
</gene>
<dbReference type="AlphaFoldDB" id="A0A2A6CUJ8"/>